<protein>
    <submittedName>
        <fullName evidence="2">Uncharacterized protein</fullName>
    </submittedName>
</protein>
<proteinExistence type="predicted"/>
<dbReference type="Proteomes" id="UP000007431">
    <property type="component" value="Unassembled WGS sequence"/>
</dbReference>
<accession>D8PRK7</accession>
<sequence>MYGRDERAFKRARRIRCQVLGRTHRAWRAPQVSMPPRPTLASSAGQPKTARTSPGTAGVADRARLAPHKATWAPLSPFRGVRAVAEKRPAKASPPTRPPTAPCSTSGHWRQRMKRSTASPLNALRASGARKSVAR</sequence>
<feature type="non-terminal residue" evidence="2">
    <location>
        <position position="135"/>
    </location>
</feature>
<feature type="compositionally biased region" description="Polar residues" evidence="1">
    <location>
        <begin position="40"/>
        <end position="55"/>
    </location>
</feature>
<evidence type="ECO:0000256" key="1">
    <source>
        <dbReference type="SAM" id="MobiDB-lite"/>
    </source>
</evidence>
<keyword evidence="3" id="KW-1185">Reference proteome</keyword>
<name>D8PRK7_SCHCM</name>
<organism evidence="3">
    <name type="scientific">Schizophyllum commune (strain H4-8 / FGSC 9210)</name>
    <name type="common">Split gill fungus</name>
    <dbReference type="NCBI Taxonomy" id="578458"/>
    <lineage>
        <taxon>Eukaryota</taxon>
        <taxon>Fungi</taxon>
        <taxon>Dikarya</taxon>
        <taxon>Basidiomycota</taxon>
        <taxon>Agaricomycotina</taxon>
        <taxon>Agaricomycetes</taxon>
        <taxon>Agaricomycetidae</taxon>
        <taxon>Agaricales</taxon>
        <taxon>Schizophyllaceae</taxon>
        <taxon>Schizophyllum</taxon>
    </lineage>
</organism>
<dbReference type="EMBL" id="GL377302">
    <property type="protein sequence ID" value="EFJ01806.1"/>
    <property type="molecule type" value="Genomic_DNA"/>
</dbReference>
<dbReference type="AlphaFoldDB" id="D8PRK7"/>
<gene>
    <name evidence="2" type="ORF">SCHCODRAFT_83861</name>
</gene>
<dbReference type="HOGENOM" id="CLU_1890828_0_0_1"/>
<evidence type="ECO:0000313" key="3">
    <source>
        <dbReference type="Proteomes" id="UP000007431"/>
    </source>
</evidence>
<feature type="region of interest" description="Disordered" evidence="1">
    <location>
        <begin position="26"/>
        <end position="61"/>
    </location>
</feature>
<reference evidence="2 3" key="1">
    <citation type="journal article" date="2010" name="Nat. Biotechnol.">
        <title>Genome sequence of the model mushroom Schizophyllum commune.</title>
        <authorList>
            <person name="Ohm R.A."/>
            <person name="de Jong J.F."/>
            <person name="Lugones L.G."/>
            <person name="Aerts A."/>
            <person name="Kothe E."/>
            <person name="Stajich J.E."/>
            <person name="de Vries R.P."/>
            <person name="Record E."/>
            <person name="Levasseur A."/>
            <person name="Baker S.E."/>
            <person name="Bartholomew K.A."/>
            <person name="Coutinho P.M."/>
            <person name="Erdmann S."/>
            <person name="Fowler T.J."/>
            <person name="Gathman A.C."/>
            <person name="Lombard V."/>
            <person name="Henrissat B."/>
            <person name="Knabe N."/>
            <person name="Kuees U."/>
            <person name="Lilly W.W."/>
            <person name="Lindquist E."/>
            <person name="Lucas S."/>
            <person name="Magnuson J.K."/>
            <person name="Piumi F."/>
            <person name="Raudaskoski M."/>
            <person name="Salamov A."/>
            <person name="Schmutz J."/>
            <person name="Schwarze F.W.M.R."/>
            <person name="vanKuyk P.A."/>
            <person name="Horton J.S."/>
            <person name="Grigoriev I.V."/>
            <person name="Woesten H.A.B."/>
        </authorList>
    </citation>
    <scope>NUCLEOTIDE SEQUENCE [LARGE SCALE GENOMIC DNA]</scope>
    <source>
        <strain evidence="3">H4-8 / FGSC 9210</strain>
    </source>
</reference>
<dbReference type="InParanoid" id="D8PRK7"/>
<evidence type="ECO:0000313" key="2">
    <source>
        <dbReference type="EMBL" id="EFJ01806.1"/>
    </source>
</evidence>
<feature type="region of interest" description="Disordered" evidence="1">
    <location>
        <begin position="83"/>
        <end position="135"/>
    </location>
</feature>